<dbReference type="Proteomes" id="UP000283433">
    <property type="component" value="Unassembled WGS sequence"/>
</dbReference>
<keyword evidence="6" id="KW-0472">Membrane</keyword>
<evidence type="ECO:0000256" key="6">
    <source>
        <dbReference type="ARBA" id="ARBA00023136"/>
    </source>
</evidence>
<keyword evidence="7" id="KW-0998">Cell outer membrane</keyword>
<evidence type="ECO:0000256" key="3">
    <source>
        <dbReference type="ARBA" id="ARBA00022448"/>
    </source>
</evidence>
<dbReference type="AlphaFoldDB" id="A0A419S2Q3"/>
<dbReference type="Gene3D" id="1.20.1600.10">
    <property type="entry name" value="Outer membrane efflux proteins (OEP)"/>
    <property type="match status" value="1"/>
</dbReference>
<dbReference type="EMBL" id="MBTA01000028">
    <property type="protein sequence ID" value="RKD13275.1"/>
    <property type="molecule type" value="Genomic_DNA"/>
</dbReference>
<evidence type="ECO:0000256" key="8">
    <source>
        <dbReference type="SAM" id="Coils"/>
    </source>
</evidence>
<reference evidence="9 10" key="1">
    <citation type="submission" date="2016-07" db="EMBL/GenBank/DDBJ databases">
        <title>Genome of Pelobium manganitolerans.</title>
        <authorList>
            <person name="Wu S."/>
            <person name="Wang G."/>
        </authorList>
    </citation>
    <scope>NUCLEOTIDE SEQUENCE [LARGE SCALE GENOMIC DNA]</scope>
    <source>
        <strain evidence="9 10">YS-25</strain>
    </source>
</reference>
<keyword evidence="4" id="KW-1134">Transmembrane beta strand</keyword>
<dbReference type="InterPro" id="IPR003423">
    <property type="entry name" value="OMP_efflux"/>
</dbReference>
<dbReference type="GO" id="GO:0009279">
    <property type="term" value="C:cell outer membrane"/>
    <property type="evidence" value="ECO:0007669"/>
    <property type="project" value="UniProtKB-SubCell"/>
</dbReference>
<comment type="similarity">
    <text evidence="2">Belongs to the outer membrane factor (OMF) (TC 1.B.17) family.</text>
</comment>
<dbReference type="PANTHER" id="PTHR30026">
    <property type="entry name" value="OUTER MEMBRANE PROTEIN TOLC"/>
    <property type="match status" value="1"/>
</dbReference>
<evidence type="ECO:0000256" key="5">
    <source>
        <dbReference type="ARBA" id="ARBA00022692"/>
    </source>
</evidence>
<evidence type="ECO:0000256" key="1">
    <source>
        <dbReference type="ARBA" id="ARBA00004442"/>
    </source>
</evidence>
<dbReference type="GO" id="GO:1990281">
    <property type="term" value="C:efflux pump complex"/>
    <property type="evidence" value="ECO:0007669"/>
    <property type="project" value="TreeGrafter"/>
</dbReference>
<accession>A0A419S2Q3</accession>
<keyword evidence="8" id="KW-0175">Coiled coil</keyword>
<comment type="caution">
    <text evidence="9">The sequence shown here is derived from an EMBL/GenBank/DDBJ whole genome shotgun (WGS) entry which is preliminary data.</text>
</comment>
<evidence type="ECO:0000313" key="10">
    <source>
        <dbReference type="Proteomes" id="UP000283433"/>
    </source>
</evidence>
<protein>
    <submittedName>
        <fullName evidence="9">Transporter</fullName>
    </submittedName>
</protein>
<keyword evidence="3" id="KW-0813">Transport</keyword>
<evidence type="ECO:0000313" key="9">
    <source>
        <dbReference type="EMBL" id="RKD13275.1"/>
    </source>
</evidence>
<gene>
    <name evidence="9" type="ORF">BCY91_10715</name>
</gene>
<dbReference type="PANTHER" id="PTHR30026:SF20">
    <property type="entry name" value="OUTER MEMBRANE PROTEIN TOLC"/>
    <property type="match status" value="1"/>
</dbReference>
<sequence length="461" mass="51302">MNILTKMLVSGVFTSFAVASSYGQGVETISLRQAVDSALQNNLQIKQAQFQSAITDENLKQSKFELYPSLNSSFSANKRFGLYFDQTSGGLVSKGTQSTNTAGGNLSSDISLFSGGRLRNQILQNKALLMSDQSNIEKIKNDLSLSVVNTYLQVLNNMDLIKASEQQLALSNQQLQIAQKNFDVGNNTQADLSQAKAQVATNQLSLTNAQNAFELSLLDLKQLMEMDPQRNIRLETPVIGDLDQIESSYSGYQVYSKAVGNYPDIKVAEYNTQASEYGIKIAKGALYPTLSFGGQLYNNYSNNTYDQIPDPLTNTSTKRKVSFGEQLNRNFGQSIGFNLSIPIFNNYRSRANYNIAKLRYQNAKASEQLAKNNLNKIINQAVQDLKSAIENYRATESAFISSKDAFEAIQQRYDVGLANSIELNTSQTNYNKAEFDFIQAKYNVIFRNKVIDFYLGNPLTL</sequence>
<dbReference type="InterPro" id="IPR051906">
    <property type="entry name" value="TolC-like"/>
</dbReference>
<feature type="coiled-coil region" evidence="8">
    <location>
        <begin position="371"/>
        <end position="398"/>
    </location>
</feature>
<comment type="subcellular location">
    <subcellularLocation>
        <location evidence="1">Cell outer membrane</location>
    </subcellularLocation>
</comment>
<keyword evidence="5" id="KW-0812">Transmembrane</keyword>
<organism evidence="9 10">
    <name type="scientific">Pelobium manganitolerans</name>
    <dbReference type="NCBI Taxonomy" id="1842495"/>
    <lineage>
        <taxon>Bacteria</taxon>
        <taxon>Pseudomonadati</taxon>
        <taxon>Bacteroidota</taxon>
        <taxon>Sphingobacteriia</taxon>
        <taxon>Sphingobacteriales</taxon>
        <taxon>Sphingobacteriaceae</taxon>
        <taxon>Pelobium</taxon>
    </lineage>
</organism>
<dbReference type="GO" id="GO:0015288">
    <property type="term" value="F:porin activity"/>
    <property type="evidence" value="ECO:0007669"/>
    <property type="project" value="TreeGrafter"/>
</dbReference>
<evidence type="ECO:0000256" key="2">
    <source>
        <dbReference type="ARBA" id="ARBA00007613"/>
    </source>
</evidence>
<evidence type="ECO:0000256" key="7">
    <source>
        <dbReference type="ARBA" id="ARBA00023237"/>
    </source>
</evidence>
<name>A0A419S2Q3_9SPHI</name>
<proteinExistence type="inferred from homology"/>
<dbReference type="GO" id="GO:0015562">
    <property type="term" value="F:efflux transmembrane transporter activity"/>
    <property type="evidence" value="ECO:0007669"/>
    <property type="project" value="InterPro"/>
</dbReference>
<dbReference type="SUPFAM" id="SSF56954">
    <property type="entry name" value="Outer membrane efflux proteins (OEP)"/>
    <property type="match status" value="1"/>
</dbReference>
<keyword evidence="10" id="KW-1185">Reference proteome</keyword>
<dbReference type="RefSeq" id="WP_120182926.1">
    <property type="nucleotide sequence ID" value="NZ_MBTA01000028.1"/>
</dbReference>
<dbReference type="Pfam" id="PF02321">
    <property type="entry name" value="OEP"/>
    <property type="match status" value="2"/>
</dbReference>
<dbReference type="OrthoDB" id="9811587at2"/>
<evidence type="ECO:0000256" key="4">
    <source>
        <dbReference type="ARBA" id="ARBA00022452"/>
    </source>
</evidence>